<dbReference type="GO" id="GO:0006397">
    <property type="term" value="P:mRNA processing"/>
    <property type="evidence" value="ECO:0007669"/>
    <property type="project" value="UniProtKB-KW"/>
</dbReference>
<comment type="caution">
    <text evidence="5">The sequence shown here is derived from an EMBL/GenBank/DDBJ whole genome shotgun (WGS) entry which is preliminary data.</text>
</comment>
<feature type="region of interest" description="Disordered" evidence="3">
    <location>
        <begin position="209"/>
        <end position="240"/>
    </location>
</feature>
<sequence>MSTSLTDFNSAVDKLESTGKNWLTFHQRLQIAVRQKKVWKHFDGTSPRPTPADPDAVKAAEQAANVTFTKHRHKGTVATIWSAITQEFLQKSMLLRANLSTQFLNMRSTPGANLHTELDRLRMRYEELRSLDLEISDAEYTSLIIYFLPEELGSFVSHISATARVARRLQNAAVTPPQMAVPDETPALDADSFIDLALEEWDRRQSIRARNRKGREAKDAGVAASVFSSGKPKAKGRCGPQKPMGVCWNCGGKGHRKDQCPSPQQDGSKGSAAADSKPNGSKPKVASANATQATAAAATATAATATLDALAGAWSVYALDDTEPACCSSDSEDSLLDLFEEDARSDCTGLTETSAHSMPSLQTISDSDALVLEVDADDALVPEPVPMASRLRVVARWLDNILVMHEESAAMREMSPDDGPVMYAMPTAAAVAAVQSIPVDVYDSGATHHMSPYRETFITFTDTPPK</sequence>
<keyword evidence="1" id="KW-0507">mRNA processing</keyword>
<dbReference type="GO" id="GO:0003676">
    <property type="term" value="F:nucleic acid binding"/>
    <property type="evidence" value="ECO:0007669"/>
    <property type="project" value="InterPro"/>
</dbReference>
<evidence type="ECO:0000313" key="6">
    <source>
        <dbReference type="Proteomes" id="UP000639403"/>
    </source>
</evidence>
<dbReference type="AlphaFoldDB" id="A0A8H7NSD9"/>
<reference evidence="5" key="2">
    <citation type="journal article" name="Front. Microbiol.">
        <title>Degradative Capacity of Two Strains of Rhodonia placenta: From Phenotype to Genotype.</title>
        <authorList>
            <person name="Kolle M."/>
            <person name="Horta M.A.C."/>
            <person name="Nowrousian M."/>
            <person name="Ohm R.A."/>
            <person name="Benz J.P."/>
            <person name="Pilgard A."/>
        </authorList>
    </citation>
    <scope>NUCLEOTIDE SEQUENCE</scope>
    <source>
        <strain evidence="5">FPRL280</strain>
    </source>
</reference>
<evidence type="ECO:0000259" key="4">
    <source>
        <dbReference type="PROSITE" id="PS50158"/>
    </source>
</evidence>
<dbReference type="SUPFAM" id="SSF57756">
    <property type="entry name" value="Retrovirus zinc finger-like domains"/>
    <property type="match status" value="1"/>
</dbReference>
<dbReference type="InterPro" id="IPR036875">
    <property type="entry name" value="Znf_CCHC_sf"/>
</dbReference>
<feature type="region of interest" description="Disordered" evidence="3">
    <location>
        <begin position="253"/>
        <end position="288"/>
    </location>
</feature>
<proteinExistence type="predicted"/>
<evidence type="ECO:0000256" key="1">
    <source>
        <dbReference type="ARBA" id="ARBA00022664"/>
    </source>
</evidence>
<dbReference type="SMART" id="SM00343">
    <property type="entry name" value="ZnF_C2HC"/>
    <property type="match status" value="1"/>
</dbReference>
<protein>
    <recommendedName>
        <fullName evidence="4">CCHC-type domain-containing protein</fullName>
    </recommendedName>
</protein>
<dbReference type="GO" id="GO:0008270">
    <property type="term" value="F:zinc ion binding"/>
    <property type="evidence" value="ECO:0007669"/>
    <property type="project" value="UniProtKB-KW"/>
</dbReference>
<keyword evidence="2" id="KW-0863">Zinc-finger</keyword>
<evidence type="ECO:0000313" key="5">
    <source>
        <dbReference type="EMBL" id="KAF9799810.1"/>
    </source>
</evidence>
<evidence type="ECO:0000256" key="2">
    <source>
        <dbReference type="PROSITE-ProRule" id="PRU00047"/>
    </source>
</evidence>
<gene>
    <name evidence="5" type="ORF">IEO21_10502</name>
</gene>
<dbReference type="Pfam" id="PF14223">
    <property type="entry name" value="Retrotran_gag_2"/>
    <property type="match status" value="1"/>
</dbReference>
<keyword evidence="2" id="KW-0479">Metal-binding</keyword>
<evidence type="ECO:0000256" key="3">
    <source>
        <dbReference type="SAM" id="MobiDB-lite"/>
    </source>
</evidence>
<accession>A0A8H7NSD9</accession>
<dbReference type="Proteomes" id="UP000639403">
    <property type="component" value="Unassembled WGS sequence"/>
</dbReference>
<dbReference type="EMBL" id="JADOXO010000861">
    <property type="protein sequence ID" value="KAF9799810.1"/>
    <property type="molecule type" value="Genomic_DNA"/>
</dbReference>
<organism evidence="5 6">
    <name type="scientific">Rhodonia placenta</name>
    <dbReference type="NCBI Taxonomy" id="104341"/>
    <lineage>
        <taxon>Eukaryota</taxon>
        <taxon>Fungi</taxon>
        <taxon>Dikarya</taxon>
        <taxon>Basidiomycota</taxon>
        <taxon>Agaricomycotina</taxon>
        <taxon>Agaricomycetes</taxon>
        <taxon>Polyporales</taxon>
        <taxon>Adustoporiaceae</taxon>
        <taxon>Rhodonia</taxon>
    </lineage>
</organism>
<dbReference type="PROSITE" id="PS50158">
    <property type="entry name" value="ZF_CCHC"/>
    <property type="match status" value="1"/>
</dbReference>
<name>A0A8H7NSD9_9APHY</name>
<dbReference type="Pfam" id="PF00098">
    <property type="entry name" value="zf-CCHC"/>
    <property type="match status" value="1"/>
</dbReference>
<keyword evidence="2" id="KW-0862">Zinc</keyword>
<dbReference type="InterPro" id="IPR001878">
    <property type="entry name" value="Znf_CCHC"/>
</dbReference>
<feature type="domain" description="CCHC-type" evidence="4">
    <location>
        <begin position="247"/>
        <end position="262"/>
    </location>
</feature>
<reference evidence="5" key="1">
    <citation type="submission" date="2020-11" db="EMBL/GenBank/DDBJ databases">
        <authorList>
            <person name="Koelle M."/>
            <person name="Horta M.A.C."/>
            <person name="Nowrousian M."/>
            <person name="Ohm R.A."/>
            <person name="Benz P."/>
            <person name="Pilgard A."/>
        </authorList>
    </citation>
    <scope>NUCLEOTIDE SEQUENCE</scope>
    <source>
        <strain evidence="5">FPRL280</strain>
    </source>
</reference>